<dbReference type="OrthoDB" id="3690506at2759"/>
<feature type="region of interest" description="Disordered" evidence="1">
    <location>
        <begin position="513"/>
        <end position="577"/>
    </location>
</feature>
<evidence type="ECO:0000313" key="2">
    <source>
        <dbReference type="EMBL" id="CAG5160023.1"/>
    </source>
</evidence>
<protein>
    <submittedName>
        <fullName evidence="2">Uncharacterized protein</fullName>
    </submittedName>
</protein>
<feature type="compositionally biased region" description="Low complexity" evidence="1">
    <location>
        <begin position="536"/>
        <end position="547"/>
    </location>
</feature>
<sequence length="639" mass="73110">MPSFLRPTAQHCLDFLSHPNAYVAHDPIGYDLYFTLPFDLGALYSMRPQELETLYNLLDTMQHEVAESLDSHILENVLQVQSIILRRLENARCLGDLELQGWTAGHGFPVYNKFQYPVDFRWDWDVIEFEGLYSKYFNLVHPVSAGYLSHSIYSTPIRYISPPPNTSASRSPYGSANLDRIYSESGRPVIMYGATFANTNKCLEFLDSLTDCDIALLEDETIQLEGDSHLGIRRIWGRNANSHFERVTRASWTDLKTIESTEIEERNRQNKTETKQHASKHIHSWEDFYQLGLISYDMAAEADGLMSRTDLYLLKLYKAMRDRRLSERDAIQTVADIKCIDPNSLPARPMRADHSRWGEETPTYAFPNEPSYDTPRVTIRPATPYSIFDNPAEEHYILSGSRLEQVQHPGQGTERRSQTMQPRSNREIDQHTFTKQPEPHYVTYLQTPSVHRQPAIAHERNSLFSAGREGKRKVQIKDAKSMPESEGKKLDRTYSKMKSQAAIDRALAAHEIKKAKERSRQNATQQATYFEDHRQQPSSSSSAQEAIIRSEHTPETVDEQALNPRNTMNGVNPNACRTRSFQEPTRLFIRPGAATRSSGYHGGLKDLAQSDPHRSTYQAYAEDSLEDAPRAVLGSWRDM</sequence>
<accession>A0A8J2I0L3</accession>
<evidence type="ECO:0000256" key="1">
    <source>
        <dbReference type="SAM" id="MobiDB-lite"/>
    </source>
</evidence>
<feature type="compositionally biased region" description="Basic and acidic residues" evidence="1">
    <location>
        <begin position="475"/>
        <end position="494"/>
    </location>
</feature>
<dbReference type="RefSeq" id="XP_043169274.1">
    <property type="nucleotide sequence ID" value="XM_043313339.1"/>
</dbReference>
<dbReference type="Proteomes" id="UP000676310">
    <property type="component" value="Unassembled WGS sequence"/>
</dbReference>
<feature type="region of interest" description="Disordered" evidence="1">
    <location>
        <begin position="347"/>
        <end position="372"/>
    </location>
</feature>
<feature type="region of interest" description="Disordered" evidence="1">
    <location>
        <begin position="593"/>
        <end position="639"/>
    </location>
</feature>
<feature type="compositionally biased region" description="Polar residues" evidence="1">
    <location>
        <begin position="563"/>
        <end position="577"/>
    </location>
</feature>
<keyword evidence="3" id="KW-1185">Reference proteome</keyword>
<gene>
    <name evidence="2" type="ORF">ALTATR162_LOCUS5720</name>
</gene>
<comment type="caution">
    <text evidence="2">The sequence shown here is derived from an EMBL/GenBank/DDBJ whole genome shotgun (WGS) entry which is preliminary data.</text>
</comment>
<feature type="compositionally biased region" description="Basic and acidic residues" evidence="1">
    <location>
        <begin position="350"/>
        <end position="359"/>
    </location>
</feature>
<reference evidence="2" key="1">
    <citation type="submission" date="2021-05" db="EMBL/GenBank/DDBJ databases">
        <authorList>
            <person name="Stam R."/>
        </authorList>
    </citation>
    <scope>NUCLEOTIDE SEQUENCE</scope>
    <source>
        <strain evidence="2">CS162</strain>
    </source>
</reference>
<evidence type="ECO:0000313" key="3">
    <source>
        <dbReference type="Proteomes" id="UP000676310"/>
    </source>
</evidence>
<dbReference type="GeneID" id="67017530"/>
<dbReference type="EMBL" id="CAJRGZ010000019">
    <property type="protein sequence ID" value="CAG5160023.1"/>
    <property type="molecule type" value="Genomic_DNA"/>
</dbReference>
<feature type="region of interest" description="Disordered" evidence="1">
    <location>
        <begin position="404"/>
        <end position="436"/>
    </location>
</feature>
<feature type="region of interest" description="Disordered" evidence="1">
    <location>
        <begin position="465"/>
        <end position="494"/>
    </location>
</feature>
<name>A0A8J2I0L3_9PLEO</name>
<dbReference type="AlphaFoldDB" id="A0A8J2I0L3"/>
<proteinExistence type="predicted"/>
<organism evidence="2 3">
    <name type="scientific">Alternaria atra</name>
    <dbReference type="NCBI Taxonomy" id="119953"/>
    <lineage>
        <taxon>Eukaryota</taxon>
        <taxon>Fungi</taxon>
        <taxon>Dikarya</taxon>
        <taxon>Ascomycota</taxon>
        <taxon>Pezizomycotina</taxon>
        <taxon>Dothideomycetes</taxon>
        <taxon>Pleosporomycetidae</taxon>
        <taxon>Pleosporales</taxon>
        <taxon>Pleosporineae</taxon>
        <taxon>Pleosporaceae</taxon>
        <taxon>Alternaria</taxon>
        <taxon>Alternaria sect. Ulocladioides</taxon>
    </lineage>
</organism>